<evidence type="ECO:0000256" key="3">
    <source>
        <dbReference type="ARBA" id="ARBA00022692"/>
    </source>
</evidence>
<keyword evidence="2" id="KW-0813">Transport</keyword>
<gene>
    <name evidence="10" type="ORF">FA13DRAFT_1329453</name>
</gene>
<dbReference type="SFLD" id="SFLDG01168">
    <property type="entry name" value="Ferric_reductase_subgroup_(FRE"/>
    <property type="match status" value="1"/>
</dbReference>
<dbReference type="GO" id="GO:0000293">
    <property type="term" value="F:ferric-chelate reductase activity"/>
    <property type="evidence" value="ECO:0007669"/>
    <property type="project" value="TreeGrafter"/>
</dbReference>
<dbReference type="PANTHER" id="PTHR32361:SF9">
    <property type="entry name" value="FERRIC REDUCTASE TRANSMEMBRANE COMPONENT 3-RELATED"/>
    <property type="match status" value="1"/>
</dbReference>
<dbReference type="InterPro" id="IPR039261">
    <property type="entry name" value="FNR_nucleotide-bd"/>
</dbReference>
<feature type="transmembrane region" description="Helical" evidence="8">
    <location>
        <begin position="396"/>
        <end position="417"/>
    </location>
</feature>
<proteinExistence type="predicted"/>
<keyword evidence="11" id="KW-1185">Reference proteome</keyword>
<name>A0A4Y7SQQ7_COPMI</name>
<feature type="domain" description="Ferric oxidoreductase" evidence="9">
    <location>
        <begin position="322"/>
        <end position="439"/>
    </location>
</feature>
<comment type="subcellular location">
    <subcellularLocation>
        <location evidence="1">Membrane</location>
        <topology evidence="1">Multi-pass membrane protein</topology>
    </subcellularLocation>
</comment>
<feature type="transmembrane region" description="Helical" evidence="8">
    <location>
        <begin position="450"/>
        <end position="467"/>
    </location>
</feature>
<accession>A0A4Y7SQQ7</accession>
<feature type="transmembrane region" description="Helical" evidence="8">
    <location>
        <begin position="424"/>
        <end position="444"/>
    </location>
</feature>
<feature type="transmembrane region" description="Helical" evidence="8">
    <location>
        <begin position="282"/>
        <end position="302"/>
    </location>
</feature>
<dbReference type="OrthoDB" id="4494341at2759"/>
<feature type="transmembrane region" description="Helical" evidence="8">
    <location>
        <begin position="220"/>
        <end position="240"/>
    </location>
</feature>
<dbReference type="GO" id="GO:0006826">
    <property type="term" value="P:iron ion transport"/>
    <property type="evidence" value="ECO:0007669"/>
    <property type="project" value="TreeGrafter"/>
</dbReference>
<dbReference type="Gene3D" id="3.40.50.80">
    <property type="entry name" value="Nucleotide-binding domain of ferredoxin-NADP reductase (FNR) module"/>
    <property type="match status" value="1"/>
</dbReference>
<reference evidence="10 11" key="1">
    <citation type="journal article" date="2019" name="Nat. Ecol. Evol.">
        <title>Megaphylogeny resolves global patterns of mushroom evolution.</title>
        <authorList>
            <person name="Varga T."/>
            <person name="Krizsan K."/>
            <person name="Foldi C."/>
            <person name="Dima B."/>
            <person name="Sanchez-Garcia M."/>
            <person name="Sanchez-Ramirez S."/>
            <person name="Szollosi G.J."/>
            <person name="Szarkandi J.G."/>
            <person name="Papp V."/>
            <person name="Albert L."/>
            <person name="Andreopoulos W."/>
            <person name="Angelini C."/>
            <person name="Antonin V."/>
            <person name="Barry K.W."/>
            <person name="Bougher N.L."/>
            <person name="Buchanan P."/>
            <person name="Buyck B."/>
            <person name="Bense V."/>
            <person name="Catcheside P."/>
            <person name="Chovatia M."/>
            <person name="Cooper J."/>
            <person name="Damon W."/>
            <person name="Desjardin D."/>
            <person name="Finy P."/>
            <person name="Geml J."/>
            <person name="Haridas S."/>
            <person name="Hughes K."/>
            <person name="Justo A."/>
            <person name="Karasinski D."/>
            <person name="Kautmanova I."/>
            <person name="Kiss B."/>
            <person name="Kocsube S."/>
            <person name="Kotiranta H."/>
            <person name="LaButti K.M."/>
            <person name="Lechner B.E."/>
            <person name="Liimatainen K."/>
            <person name="Lipzen A."/>
            <person name="Lukacs Z."/>
            <person name="Mihaltcheva S."/>
            <person name="Morgado L.N."/>
            <person name="Niskanen T."/>
            <person name="Noordeloos M.E."/>
            <person name="Ohm R.A."/>
            <person name="Ortiz-Santana B."/>
            <person name="Ovrebo C."/>
            <person name="Racz N."/>
            <person name="Riley R."/>
            <person name="Savchenko A."/>
            <person name="Shiryaev A."/>
            <person name="Soop K."/>
            <person name="Spirin V."/>
            <person name="Szebenyi C."/>
            <person name="Tomsovsky M."/>
            <person name="Tulloss R.E."/>
            <person name="Uehling J."/>
            <person name="Grigoriev I.V."/>
            <person name="Vagvolgyi C."/>
            <person name="Papp T."/>
            <person name="Martin F.M."/>
            <person name="Miettinen O."/>
            <person name="Hibbett D.S."/>
            <person name="Nagy L.G."/>
        </authorList>
    </citation>
    <scope>NUCLEOTIDE SEQUENCE [LARGE SCALE GENOMIC DNA]</scope>
    <source>
        <strain evidence="10 11">FP101781</strain>
    </source>
</reference>
<dbReference type="GO" id="GO:0006879">
    <property type="term" value="P:intracellular iron ion homeostasis"/>
    <property type="evidence" value="ECO:0007669"/>
    <property type="project" value="TreeGrafter"/>
</dbReference>
<protein>
    <submittedName>
        <fullName evidence="10">Metalloreductase</fullName>
    </submittedName>
</protein>
<evidence type="ECO:0000256" key="6">
    <source>
        <dbReference type="ARBA" id="ARBA00023136"/>
    </source>
</evidence>
<organism evidence="10 11">
    <name type="scientific">Coprinellus micaceus</name>
    <name type="common">Glistening ink-cap mushroom</name>
    <name type="synonym">Coprinus micaceus</name>
    <dbReference type="NCBI Taxonomy" id="71717"/>
    <lineage>
        <taxon>Eukaryota</taxon>
        <taxon>Fungi</taxon>
        <taxon>Dikarya</taxon>
        <taxon>Basidiomycota</taxon>
        <taxon>Agaricomycotina</taxon>
        <taxon>Agaricomycetes</taxon>
        <taxon>Agaricomycetidae</taxon>
        <taxon>Agaricales</taxon>
        <taxon>Agaricineae</taxon>
        <taxon>Psathyrellaceae</taxon>
        <taxon>Coprinellus</taxon>
    </lineage>
</organism>
<dbReference type="EMBL" id="QPFP01000069">
    <property type="protein sequence ID" value="TEB24203.1"/>
    <property type="molecule type" value="Genomic_DNA"/>
</dbReference>
<keyword evidence="3 8" id="KW-0812">Transmembrane</keyword>
<dbReference type="AlphaFoldDB" id="A0A4Y7SQQ7"/>
<dbReference type="PANTHER" id="PTHR32361">
    <property type="entry name" value="FERRIC/CUPRIC REDUCTASE TRANSMEMBRANE COMPONENT"/>
    <property type="match status" value="1"/>
</dbReference>
<dbReference type="STRING" id="71717.A0A4Y7SQQ7"/>
<feature type="region of interest" description="Disordered" evidence="7">
    <location>
        <begin position="74"/>
        <end position="99"/>
    </location>
</feature>
<feature type="compositionally biased region" description="Low complexity" evidence="7">
    <location>
        <begin position="74"/>
        <end position="88"/>
    </location>
</feature>
<evidence type="ECO:0000256" key="7">
    <source>
        <dbReference type="SAM" id="MobiDB-lite"/>
    </source>
</evidence>
<evidence type="ECO:0000256" key="1">
    <source>
        <dbReference type="ARBA" id="ARBA00004141"/>
    </source>
</evidence>
<evidence type="ECO:0000256" key="2">
    <source>
        <dbReference type="ARBA" id="ARBA00022448"/>
    </source>
</evidence>
<evidence type="ECO:0000256" key="8">
    <source>
        <dbReference type="SAM" id="Phobius"/>
    </source>
</evidence>
<dbReference type="InterPro" id="IPR013130">
    <property type="entry name" value="Fe3_Rdtase_TM_dom"/>
</dbReference>
<dbReference type="Pfam" id="PF01794">
    <property type="entry name" value="Ferric_reduct"/>
    <property type="match status" value="1"/>
</dbReference>
<evidence type="ECO:0000259" key="9">
    <source>
        <dbReference type="Pfam" id="PF01794"/>
    </source>
</evidence>
<evidence type="ECO:0000256" key="4">
    <source>
        <dbReference type="ARBA" id="ARBA00022989"/>
    </source>
</evidence>
<dbReference type="SUPFAM" id="SSF52343">
    <property type="entry name" value="Ferredoxin reductase-like, C-terminal NADP-linked domain"/>
    <property type="match status" value="1"/>
</dbReference>
<evidence type="ECO:0000256" key="5">
    <source>
        <dbReference type="ARBA" id="ARBA00023065"/>
    </source>
</evidence>
<comment type="caution">
    <text evidence="10">The sequence shown here is derived from an EMBL/GenBank/DDBJ whole genome shotgun (WGS) entry which is preliminary data.</text>
</comment>
<dbReference type="SFLD" id="SFLDS00052">
    <property type="entry name" value="Ferric_Reductase_Domain"/>
    <property type="match status" value="1"/>
</dbReference>
<evidence type="ECO:0000313" key="10">
    <source>
        <dbReference type="EMBL" id="TEB24203.1"/>
    </source>
</evidence>
<dbReference type="GO" id="GO:0005886">
    <property type="term" value="C:plasma membrane"/>
    <property type="evidence" value="ECO:0007669"/>
    <property type="project" value="TreeGrafter"/>
</dbReference>
<dbReference type="InterPro" id="IPR051410">
    <property type="entry name" value="Ferric/Cupric_Reductase"/>
</dbReference>
<feature type="transmembrane region" description="Helical" evidence="8">
    <location>
        <begin position="360"/>
        <end position="384"/>
    </location>
</feature>
<sequence length="730" mass="81434">MPASEASLGTMAAFGRLLYEGSVCLPALVLLILSHLAAPVTGDGRGLIGLGKWIYRPFCAHACRAVIEGSKVSCSSSVSSSRNGTSSSTTRFNNKRHPHDTSKVNECFLKDAAFLRTLSLCIAEHCPRDGVRISVIEGFWEGHVAAGVLENTALRPVVSYQDVLRNARRDVERVGQTAMPYVEVGEPFNTTSMVRDEDWLPLYNARKYLERNEGYHQRNALSIAASSIFLPVLLSFLRFLPGHPRRYSQFVASLERPLVGYRHRTPIIGDLGIMPTRGQTLYIVYILAAHGVLCVFPLFYLYPNSIAPNRAQHYLIMIGDRTGVVAMANLLPLLLFSSRNNVLLWITNWRHSTFLLLHRWIGYCLIIEISAHSLLMFLLHLLHLNDHQVKSKQPPWILGMAATFAFALIYPFSLLPIRKRVYELFLVCHQVLAAVAILATFMHINYLFQYHWGYDIWIYVGGGVWFLDRALRIARIVSNGWRIAVLSAIDEETQFVRVEIDGIAAEGHLYLYLPTLSWKFWENHPYSVLSSFAGGASPDARLGPGNDMREKITTIRPKTTLLIRSMDGFTKALTSQLRSSPNHRLSLPALVESNYHANPAIRNLSHCSSLLCIAGGVGITAVLPLIKTFGGVRSRLEWGVRSEPLVRAVQPEIAALTNGPKVVEVNTSLGRRVKVAEVVREELQREDDSGDLGVVVCGPLSMADDVRMVIAELGPKVKRGVVFIDESFSW</sequence>
<keyword evidence="4 8" id="KW-1133">Transmembrane helix</keyword>
<keyword evidence="5" id="KW-0406">Ion transport</keyword>
<dbReference type="CDD" id="cd06186">
    <property type="entry name" value="NOX_Duox_like_FAD_NADP"/>
    <property type="match status" value="1"/>
</dbReference>
<dbReference type="GO" id="GO:0015677">
    <property type="term" value="P:copper ion import"/>
    <property type="evidence" value="ECO:0007669"/>
    <property type="project" value="TreeGrafter"/>
</dbReference>
<keyword evidence="6 8" id="KW-0472">Membrane</keyword>
<evidence type="ECO:0000313" key="11">
    <source>
        <dbReference type="Proteomes" id="UP000298030"/>
    </source>
</evidence>
<dbReference type="Proteomes" id="UP000298030">
    <property type="component" value="Unassembled WGS sequence"/>
</dbReference>